<comment type="caution">
    <text evidence="2">The sequence shown here is derived from an EMBL/GenBank/DDBJ whole genome shotgun (WGS) entry which is preliminary data.</text>
</comment>
<keyword evidence="3" id="KW-1185">Reference proteome</keyword>
<name>A0A918EZA2_9ACTN</name>
<dbReference type="AlphaFoldDB" id="A0A918EZA2"/>
<evidence type="ECO:0000313" key="3">
    <source>
        <dbReference type="Proteomes" id="UP000656732"/>
    </source>
</evidence>
<evidence type="ECO:0000256" key="1">
    <source>
        <dbReference type="SAM" id="MobiDB-lite"/>
    </source>
</evidence>
<evidence type="ECO:0000313" key="2">
    <source>
        <dbReference type="EMBL" id="GGQ93237.1"/>
    </source>
</evidence>
<feature type="region of interest" description="Disordered" evidence="1">
    <location>
        <begin position="1"/>
        <end position="25"/>
    </location>
</feature>
<organism evidence="2 3">
    <name type="scientific">Streptomyces pilosus</name>
    <dbReference type="NCBI Taxonomy" id="28893"/>
    <lineage>
        <taxon>Bacteria</taxon>
        <taxon>Bacillati</taxon>
        <taxon>Actinomycetota</taxon>
        <taxon>Actinomycetes</taxon>
        <taxon>Kitasatosporales</taxon>
        <taxon>Streptomycetaceae</taxon>
        <taxon>Streptomyces</taxon>
    </lineage>
</organism>
<gene>
    <name evidence="2" type="ORF">GCM10010280_46200</name>
</gene>
<reference evidence="2" key="2">
    <citation type="submission" date="2020-09" db="EMBL/GenBank/DDBJ databases">
        <authorList>
            <person name="Sun Q."/>
            <person name="Ohkuma M."/>
        </authorList>
    </citation>
    <scope>NUCLEOTIDE SEQUENCE</scope>
    <source>
        <strain evidence="2">JCM 4403</strain>
    </source>
</reference>
<reference evidence="2" key="1">
    <citation type="journal article" date="2014" name="Int. J. Syst. Evol. Microbiol.">
        <title>Complete genome sequence of Corynebacterium casei LMG S-19264T (=DSM 44701T), isolated from a smear-ripened cheese.</title>
        <authorList>
            <consortium name="US DOE Joint Genome Institute (JGI-PGF)"/>
            <person name="Walter F."/>
            <person name="Albersmeier A."/>
            <person name="Kalinowski J."/>
            <person name="Ruckert C."/>
        </authorList>
    </citation>
    <scope>NUCLEOTIDE SEQUENCE</scope>
    <source>
        <strain evidence="2">JCM 4403</strain>
    </source>
</reference>
<dbReference type="Proteomes" id="UP000656732">
    <property type="component" value="Unassembled WGS sequence"/>
</dbReference>
<protein>
    <submittedName>
        <fullName evidence="2">Uncharacterized protein</fullName>
    </submittedName>
</protein>
<dbReference type="EMBL" id="BMTU01000009">
    <property type="protein sequence ID" value="GGQ93237.1"/>
    <property type="molecule type" value="Genomic_DNA"/>
</dbReference>
<sequence length="60" mass="6042">MDIVVRDGSGAGRALAAGPDSSPAVTTPAVTVAAHRRRPVLALRAPAAPDVLNPVKRMGS</sequence>
<accession>A0A918EZA2</accession>
<proteinExistence type="predicted"/>